<dbReference type="HOGENOM" id="CLU_327688_0_0_1"/>
<dbReference type="EMBL" id="AMQM01003959">
    <property type="status" value="NOT_ANNOTATED_CDS"/>
    <property type="molecule type" value="Genomic_DNA"/>
</dbReference>
<dbReference type="GO" id="GO:0005819">
    <property type="term" value="C:spindle"/>
    <property type="evidence" value="ECO:0000318"/>
    <property type="project" value="GO_Central"/>
</dbReference>
<dbReference type="GeneID" id="20203829"/>
<reference evidence="3" key="3">
    <citation type="submission" date="2015-06" db="UniProtKB">
        <authorList>
            <consortium name="EnsemblMetazoa"/>
        </authorList>
    </citation>
    <scope>IDENTIFICATION</scope>
</reference>
<feature type="compositionally biased region" description="Basic and acidic residues" evidence="1">
    <location>
        <begin position="262"/>
        <end position="274"/>
    </location>
</feature>
<dbReference type="AlphaFoldDB" id="T1F4T0"/>
<feature type="compositionally biased region" description="Basic residues" evidence="1">
    <location>
        <begin position="37"/>
        <end position="56"/>
    </location>
</feature>
<feature type="region of interest" description="Disordered" evidence="1">
    <location>
        <begin position="256"/>
        <end position="279"/>
    </location>
</feature>
<dbReference type="CTD" id="20203829"/>
<dbReference type="InterPro" id="IPR039269">
    <property type="entry name" value="ANKFN1"/>
</dbReference>
<name>T1F4T0_HELRO</name>
<dbReference type="EMBL" id="KB096411">
    <property type="protein sequence ID" value="ESO04882.1"/>
    <property type="molecule type" value="Genomic_DNA"/>
</dbReference>
<reference evidence="4" key="1">
    <citation type="submission" date="2012-12" db="EMBL/GenBank/DDBJ databases">
        <authorList>
            <person name="Hellsten U."/>
            <person name="Grimwood J."/>
            <person name="Chapman J.A."/>
            <person name="Shapiro H."/>
            <person name="Aerts A."/>
            <person name="Otillar R.P."/>
            <person name="Terry A.Y."/>
            <person name="Boore J.L."/>
            <person name="Simakov O."/>
            <person name="Marletaz F."/>
            <person name="Cho S.-J."/>
            <person name="Edsinger-Gonzales E."/>
            <person name="Havlak P."/>
            <person name="Kuo D.-H."/>
            <person name="Larsson T."/>
            <person name="Lv J."/>
            <person name="Arendt D."/>
            <person name="Savage R."/>
            <person name="Osoegawa K."/>
            <person name="de Jong P."/>
            <person name="Lindberg D.R."/>
            <person name="Seaver E.C."/>
            <person name="Weisblat D.A."/>
            <person name="Putnam N.H."/>
            <person name="Grigoriev I.V."/>
            <person name="Rokhsar D.S."/>
        </authorList>
    </citation>
    <scope>NUCLEOTIDE SEQUENCE</scope>
</reference>
<dbReference type="KEGG" id="hro:HELRODRAFT_171884"/>
<evidence type="ECO:0000256" key="1">
    <source>
        <dbReference type="SAM" id="MobiDB-lite"/>
    </source>
</evidence>
<dbReference type="PANTHER" id="PTHR21437">
    <property type="entry name" value="WIDE AWAKE"/>
    <property type="match status" value="1"/>
</dbReference>
<dbReference type="RefSeq" id="XP_009016815.1">
    <property type="nucleotide sequence ID" value="XM_009018567.1"/>
</dbReference>
<keyword evidence="4" id="KW-1185">Reference proteome</keyword>
<dbReference type="GO" id="GO:0061172">
    <property type="term" value="P:regulation of establishment of bipolar cell polarity"/>
    <property type="evidence" value="ECO:0000318"/>
    <property type="project" value="GO_Central"/>
</dbReference>
<evidence type="ECO:0000313" key="3">
    <source>
        <dbReference type="EnsemblMetazoa" id="HelroP171884"/>
    </source>
</evidence>
<dbReference type="GO" id="GO:0000132">
    <property type="term" value="P:establishment of mitotic spindle orientation"/>
    <property type="evidence" value="ECO:0000318"/>
    <property type="project" value="GO_Central"/>
</dbReference>
<dbReference type="PANTHER" id="PTHR21437:SF1">
    <property type="entry name" value="WIDE AWAKE"/>
    <property type="match status" value="1"/>
</dbReference>
<dbReference type="eggNOG" id="KOG4485">
    <property type="taxonomic scope" value="Eukaryota"/>
</dbReference>
<sequence>MASAQFSTCKHCPSDRQLEIPKSQHQNQQDDELVQKMKQRRHQSKSLRHQRKQHLRNKTENETKGKKAEKPMKYRHRFGPLICQYGSLDGIHMSFKHGTSLVRRPVDKNNFVVNGNGQNQSGQYRATPSSVFSKIHYNYSRMKFTNSNFGRNNHKMTADANNNKDDVKTKNKTSKYNDRCYTNNTNDDTDFLNINNNRSVLEFEKSAVIRKIIFESKDDRGLEYVEVHTTSNVNIVDIIRSDFINLARSRSNNFATSTPIINDKETKGSKHNQTEKSSLSKKCGSTFLPLKDNFNKFDLSGNDEKSKAECENDKKENNIPVLNKIKSDDNINDNIIVQTNFPNRITNADKHRNPSSKQEKTMELDISLNIMMHKLTDKCLKNMGKPFSSLVQYLSNKDCNNRSPLTKQSRFIKRFFLAKHLVNSCETSGLYISCLQSCSGRLLLTLDSILPTFKVNVDHVGDIENHFYWLMKVTSDWQLAENLKKIMKKEIGGSKKVETIANGDKDLFPVRHAILKAVSRLQKLTRCENLGRLHWEIFKEGHSSVLVFVNEITVASSPRPSLFSPSSSSPSHLSSSPLTWMPIGDLSSSHSSSSPSSSKSTLLKYITLKSLDILSTSEQQQMEQGMYIGYLKLAVRVQGLDILVSKQHLSSLPCIKVDGDDGDDSDEDVKMVVKYTNVFDDGDGASMRDNSFKNMLQTKCHQLIDTVTTETAASTEAVEEEEADEPTIPTAHRLHKLTFPLKHHVNMTLLAPQASLVCSPLQGKLPTPPPSCTYLPFKTFEMLHLNTYQPQIYRKYCQLSAILDLVTETCRRRKIRLQDCEESESRDDKLAELLELSKILQSIQREMNETWTKHRWIGDVISQARLTSSKDYVSLEELFTK</sequence>
<proteinExistence type="predicted"/>
<evidence type="ECO:0000313" key="2">
    <source>
        <dbReference type="EMBL" id="ESO04882.1"/>
    </source>
</evidence>
<evidence type="ECO:0000313" key="4">
    <source>
        <dbReference type="Proteomes" id="UP000015101"/>
    </source>
</evidence>
<dbReference type="OrthoDB" id="2428204at2759"/>
<gene>
    <name evidence="3" type="primary">20203829</name>
    <name evidence="2" type="ORF">HELRODRAFT_171884</name>
</gene>
<organism evidence="3 4">
    <name type="scientific">Helobdella robusta</name>
    <name type="common">Californian leech</name>
    <dbReference type="NCBI Taxonomy" id="6412"/>
    <lineage>
        <taxon>Eukaryota</taxon>
        <taxon>Metazoa</taxon>
        <taxon>Spiralia</taxon>
        <taxon>Lophotrochozoa</taxon>
        <taxon>Annelida</taxon>
        <taxon>Clitellata</taxon>
        <taxon>Hirudinea</taxon>
        <taxon>Rhynchobdellida</taxon>
        <taxon>Glossiphoniidae</taxon>
        <taxon>Helobdella</taxon>
    </lineage>
</organism>
<feature type="compositionally biased region" description="Basic and acidic residues" evidence="1">
    <location>
        <begin position="57"/>
        <end position="71"/>
    </location>
</feature>
<accession>T1F4T0</accession>
<dbReference type="EnsemblMetazoa" id="HelroT171884">
    <property type="protein sequence ID" value="HelroP171884"/>
    <property type="gene ID" value="HelroG171884"/>
</dbReference>
<protein>
    <submittedName>
        <fullName evidence="2 3">Uncharacterized protein</fullName>
    </submittedName>
</protein>
<reference evidence="2 4" key="2">
    <citation type="journal article" date="2013" name="Nature">
        <title>Insights into bilaterian evolution from three spiralian genomes.</title>
        <authorList>
            <person name="Simakov O."/>
            <person name="Marletaz F."/>
            <person name="Cho S.J."/>
            <person name="Edsinger-Gonzales E."/>
            <person name="Havlak P."/>
            <person name="Hellsten U."/>
            <person name="Kuo D.H."/>
            <person name="Larsson T."/>
            <person name="Lv J."/>
            <person name="Arendt D."/>
            <person name="Savage R."/>
            <person name="Osoegawa K."/>
            <person name="de Jong P."/>
            <person name="Grimwood J."/>
            <person name="Chapman J.A."/>
            <person name="Shapiro H."/>
            <person name="Aerts A."/>
            <person name="Otillar R.P."/>
            <person name="Terry A.Y."/>
            <person name="Boore J.L."/>
            <person name="Grigoriev I.V."/>
            <person name="Lindberg D.R."/>
            <person name="Seaver E.C."/>
            <person name="Weisblat D.A."/>
            <person name="Putnam N.H."/>
            <person name="Rokhsar D.S."/>
        </authorList>
    </citation>
    <scope>NUCLEOTIDE SEQUENCE</scope>
</reference>
<dbReference type="Proteomes" id="UP000015101">
    <property type="component" value="Unassembled WGS sequence"/>
</dbReference>
<feature type="region of interest" description="Disordered" evidence="1">
    <location>
        <begin position="1"/>
        <end position="71"/>
    </location>
</feature>
<dbReference type="InParanoid" id="T1F4T0"/>